<evidence type="ECO:0000313" key="2">
    <source>
        <dbReference type="EMBL" id="EID76680.1"/>
    </source>
</evidence>
<dbReference type="STRING" id="946077.W5A_01615"/>
<reference evidence="2 3" key="1">
    <citation type="journal article" date="2012" name="J. Bacteriol.">
        <title>Genome Sequence of the Halotolerant Bacterium Imtechella halotolerans K1T.</title>
        <authorList>
            <person name="Kumar S."/>
            <person name="Vikram S."/>
            <person name="Subramanian S."/>
            <person name="Raghava G.P."/>
            <person name="Pinnaka A.K."/>
        </authorList>
    </citation>
    <scope>NUCLEOTIDE SEQUENCE [LARGE SCALE GENOMIC DNA]</scope>
    <source>
        <strain evidence="2 3">K1</strain>
    </source>
</reference>
<dbReference type="PATRIC" id="fig|946077.3.peg.332"/>
<dbReference type="PANTHER" id="PTHR42834:SF1">
    <property type="entry name" value="ENDONUCLEASE_EXONUCLEASE_PHOSPHATASE FAMILY PROTEIN (AFU_ORTHOLOGUE AFUA_3G09210)"/>
    <property type="match status" value="1"/>
</dbReference>
<dbReference type="GO" id="GO:0003824">
    <property type="term" value="F:catalytic activity"/>
    <property type="evidence" value="ECO:0007669"/>
    <property type="project" value="InterPro"/>
</dbReference>
<name>I0WJW4_9FLAO</name>
<dbReference type="PANTHER" id="PTHR42834">
    <property type="entry name" value="ENDONUCLEASE/EXONUCLEASE/PHOSPHATASE FAMILY PROTEIN (AFU_ORTHOLOGUE AFUA_3G09210)"/>
    <property type="match status" value="1"/>
</dbReference>
<evidence type="ECO:0000313" key="3">
    <source>
        <dbReference type="Proteomes" id="UP000005938"/>
    </source>
</evidence>
<organism evidence="2 3">
    <name type="scientific">Imtechella halotolerans K1</name>
    <dbReference type="NCBI Taxonomy" id="946077"/>
    <lineage>
        <taxon>Bacteria</taxon>
        <taxon>Pseudomonadati</taxon>
        <taxon>Bacteroidota</taxon>
        <taxon>Flavobacteriia</taxon>
        <taxon>Flavobacteriales</taxon>
        <taxon>Flavobacteriaceae</taxon>
        <taxon>Imtechella</taxon>
    </lineage>
</organism>
<dbReference type="InterPro" id="IPR005135">
    <property type="entry name" value="Endo/exonuclease/phosphatase"/>
</dbReference>
<gene>
    <name evidence="2" type="ORF">W5A_01615</name>
</gene>
<dbReference type="Proteomes" id="UP000005938">
    <property type="component" value="Unassembled WGS sequence"/>
</dbReference>
<dbReference type="SUPFAM" id="SSF56219">
    <property type="entry name" value="DNase I-like"/>
    <property type="match status" value="1"/>
</dbReference>
<protein>
    <recommendedName>
        <fullName evidence="1">Endonuclease/exonuclease/phosphatase domain-containing protein</fullName>
    </recommendedName>
</protein>
<dbReference type="AlphaFoldDB" id="I0WJW4"/>
<dbReference type="Pfam" id="PF19580">
    <property type="entry name" value="Exo_endo_phos_3"/>
    <property type="match status" value="1"/>
</dbReference>
<dbReference type="InterPro" id="IPR036691">
    <property type="entry name" value="Endo/exonu/phosph_ase_sf"/>
</dbReference>
<keyword evidence="3" id="KW-1185">Reference proteome</keyword>
<dbReference type="OrthoDB" id="9802724at2"/>
<dbReference type="RefSeq" id="WP_008236705.1">
    <property type="nucleotide sequence ID" value="NZ_AJJU01000002.1"/>
</dbReference>
<proteinExistence type="predicted"/>
<comment type="caution">
    <text evidence="2">The sequence shown here is derived from an EMBL/GenBank/DDBJ whole genome shotgun (WGS) entry which is preliminary data.</text>
</comment>
<dbReference type="EMBL" id="AJJU01000002">
    <property type="protein sequence ID" value="EID76680.1"/>
    <property type="molecule type" value="Genomic_DNA"/>
</dbReference>
<dbReference type="Gene3D" id="3.60.10.10">
    <property type="entry name" value="Endonuclease/exonuclease/phosphatase"/>
    <property type="match status" value="1"/>
</dbReference>
<dbReference type="eggNOG" id="COG2374">
    <property type="taxonomic scope" value="Bacteria"/>
</dbReference>
<accession>I0WJW4</accession>
<feature type="domain" description="Endonuclease/exonuclease/phosphatase" evidence="1">
    <location>
        <begin position="31"/>
        <end position="346"/>
    </location>
</feature>
<evidence type="ECO:0000259" key="1">
    <source>
        <dbReference type="Pfam" id="PF19580"/>
    </source>
</evidence>
<sequence length="349" mass="40223">MRYYNLLILALIIGTVNLSWGQSEKKYIARTIAFYNVENLFDTINDPKILDDDRTPTGSDRWTSEKYNSHVNNIAKVISEIGFDVTKNTPDIVGVSEIENKTVLMDLINTTFLKDSNYGIIHFDSPDARGIDVALLYKKSVFTPNSSHNHELRIFDENKKRVYTRDQLLVSGIFDGEEIHFIVNHWPSRSGGEARSRWRREAAAGLNKKIIDSLVQLNPNAKIISMGDFNDDATNSSFKKILETEGNRNRVKPGKLFNPMEDMLKKGYGSLAYRDSWNLFDQIFFTQELLKEDRSTYRYWKANVFNKPYLIASEGQYKGYPFRSYSNGAYTGGYSDHFPVYIYLVKEVE</sequence>